<evidence type="ECO:0000256" key="5">
    <source>
        <dbReference type="ARBA" id="ARBA00023204"/>
    </source>
</evidence>
<dbReference type="OrthoDB" id="9797083at2"/>
<dbReference type="EMBL" id="PUHY01000015">
    <property type="protein sequence ID" value="PQO29324.1"/>
    <property type="molecule type" value="Genomic_DNA"/>
</dbReference>
<evidence type="ECO:0000256" key="4">
    <source>
        <dbReference type="ARBA" id="ARBA00023172"/>
    </source>
</evidence>
<evidence type="ECO:0000256" key="6">
    <source>
        <dbReference type="ARBA" id="ARBA00033409"/>
    </source>
</evidence>
<dbReference type="GO" id="GO:0043590">
    <property type="term" value="C:bacterial nucleoid"/>
    <property type="evidence" value="ECO:0007669"/>
    <property type="project" value="TreeGrafter"/>
</dbReference>
<evidence type="ECO:0000259" key="8">
    <source>
        <dbReference type="Pfam" id="PF11967"/>
    </source>
</evidence>
<dbReference type="PANTHER" id="PTHR33991:SF1">
    <property type="entry name" value="DNA REPAIR PROTEIN RECO"/>
    <property type="match status" value="1"/>
</dbReference>
<dbReference type="GO" id="GO:0006310">
    <property type="term" value="P:DNA recombination"/>
    <property type="evidence" value="ECO:0007669"/>
    <property type="project" value="UniProtKB-UniRule"/>
</dbReference>
<dbReference type="InterPro" id="IPR012340">
    <property type="entry name" value="NA-bd_OB-fold"/>
</dbReference>
<feature type="domain" description="DNA replication/recombination mediator RecO N-terminal" evidence="8">
    <location>
        <begin position="1"/>
        <end position="78"/>
    </location>
</feature>
<protein>
    <recommendedName>
        <fullName evidence="2 7">DNA repair protein RecO</fullName>
    </recommendedName>
    <alternativeName>
        <fullName evidence="6 7">Recombination protein O</fullName>
    </alternativeName>
</protein>
<name>A0A2S8FBK5_9BACT</name>
<reference evidence="9 10" key="1">
    <citation type="submission" date="2018-02" db="EMBL/GenBank/DDBJ databases">
        <title>Comparative genomes isolates from brazilian mangrove.</title>
        <authorList>
            <person name="Araujo J.E."/>
            <person name="Taketani R.G."/>
            <person name="Silva M.C.P."/>
            <person name="Loureco M.V."/>
            <person name="Andreote F.D."/>
        </authorList>
    </citation>
    <scope>NUCLEOTIDE SEQUENCE [LARGE SCALE GENOMIC DNA]</scope>
    <source>
        <strain evidence="9 10">Hex-1 MGV</strain>
    </source>
</reference>
<dbReference type="PANTHER" id="PTHR33991">
    <property type="entry name" value="DNA REPAIR PROTEIN RECO"/>
    <property type="match status" value="1"/>
</dbReference>
<dbReference type="Pfam" id="PF02565">
    <property type="entry name" value="RecO_C"/>
    <property type="match status" value="1"/>
</dbReference>
<dbReference type="SUPFAM" id="SSF57863">
    <property type="entry name" value="ArfGap/RecO-like zinc finger"/>
    <property type="match status" value="1"/>
</dbReference>
<dbReference type="RefSeq" id="WP_105332519.1">
    <property type="nucleotide sequence ID" value="NZ_PUHY01000015.1"/>
</dbReference>
<keyword evidence="3 7" id="KW-0227">DNA damage</keyword>
<dbReference type="GO" id="GO:0006302">
    <property type="term" value="P:double-strand break repair"/>
    <property type="evidence" value="ECO:0007669"/>
    <property type="project" value="TreeGrafter"/>
</dbReference>
<dbReference type="NCBIfam" id="TIGR00613">
    <property type="entry name" value="reco"/>
    <property type="match status" value="1"/>
</dbReference>
<dbReference type="InterPro" id="IPR037278">
    <property type="entry name" value="ARFGAP/RecO"/>
</dbReference>
<dbReference type="Proteomes" id="UP000238322">
    <property type="component" value="Unassembled WGS sequence"/>
</dbReference>
<comment type="caution">
    <text evidence="9">The sequence shown here is derived from an EMBL/GenBank/DDBJ whole genome shotgun (WGS) entry which is preliminary data.</text>
</comment>
<evidence type="ECO:0000313" key="10">
    <source>
        <dbReference type="Proteomes" id="UP000238322"/>
    </source>
</evidence>
<dbReference type="InterPro" id="IPR022572">
    <property type="entry name" value="DNA_rep/recomb_RecO_N"/>
</dbReference>
<dbReference type="HAMAP" id="MF_00201">
    <property type="entry name" value="RecO"/>
    <property type="match status" value="1"/>
</dbReference>
<evidence type="ECO:0000256" key="7">
    <source>
        <dbReference type="HAMAP-Rule" id="MF_00201"/>
    </source>
</evidence>
<evidence type="ECO:0000256" key="3">
    <source>
        <dbReference type="ARBA" id="ARBA00022763"/>
    </source>
</evidence>
<keyword evidence="4 7" id="KW-0233">DNA recombination</keyword>
<proteinExistence type="inferred from homology"/>
<comment type="similarity">
    <text evidence="1 7">Belongs to the RecO family.</text>
</comment>
<organism evidence="9 10">
    <name type="scientific">Blastopirellula marina</name>
    <dbReference type="NCBI Taxonomy" id="124"/>
    <lineage>
        <taxon>Bacteria</taxon>
        <taxon>Pseudomonadati</taxon>
        <taxon>Planctomycetota</taxon>
        <taxon>Planctomycetia</taxon>
        <taxon>Pirellulales</taxon>
        <taxon>Pirellulaceae</taxon>
        <taxon>Blastopirellula</taxon>
    </lineage>
</organism>
<keyword evidence="5 7" id="KW-0234">DNA repair</keyword>
<evidence type="ECO:0000313" key="9">
    <source>
        <dbReference type="EMBL" id="PQO29324.1"/>
    </source>
</evidence>
<accession>A0A2S8FBK5</accession>
<evidence type="ECO:0000256" key="2">
    <source>
        <dbReference type="ARBA" id="ARBA00021310"/>
    </source>
</evidence>
<dbReference type="Pfam" id="PF11967">
    <property type="entry name" value="RecO_N"/>
    <property type="match status" value="1"/>
</dbReference>
<dbReference type="InterPro" id="IPR003717">
    <property type="entry name" value="RecO"/>
</dbReference>
<dbReference type="SUPFAM" id="SSF50249">
    <property type="entry name" value="Nucleic acid-binding proteins"/>
    <property type="match status" value="1"/>
</dbReference>
<dbReference type="Gene3D" id="2.40.50.140">
    <property type="entry name" value="Nucleic acid-binding proteins"/>
    <property type="match status" value="1"/>
</dbReference>
<sequence length="250" mass="28119">MSAEKTLAIVIRTVDFSETSSVVTLFTEDFGKITALAKGCKRPKSPFESALDVLTVSRIVFLHKKSDSLDLLTEAKVERRFRGGQKSVDHLYAGYYVAELLAEMTDRSDPFPELFRLANRVLSQLNDLHEVAPLVLRFEMMLLRYLGQLPELTQCVETGEPIADSGRTPFGLLAGGVLSKRARSGHRQVIDVAVDSLKLLSIYAAEDERWKTTEIPPRLAMEVRALVNRYLSHTLGKTPRLREFLRILSI</sequence>
<gene>
    <name evidence="7 9" type="primary">recO</name>
    <name evidence="9" type="ORF">C5Y83_24895</name>
</gene>
<comment type="function">
    <text evidence="7">Involved in DNA repair and RecF pathway recombination.</text>
</comment>
<dbReference type="InterPro" id="IPR042242">
    <property type="entry name" value="RecO_C"/>
</dbReference>
<dbReference type="Gene3D" id="1.20.1440.120">
    <property type="entry name" value="Recombination protein O, C-terminal domain"/>
    <property type="match status" value="1"/>
</dbReference>
<evidence type="ECO:0000256" key="1">
    <source>
        <dbReference type="ARBA" id="ARBA00007452"/>
    </source>
</evidence>
<dbReference type="AlphaFoldDB" id="A0A2S8FBK5"/>